<reference evidence="1" key="1">
    <citation type="submission" date="2020-08" db="EMBL/GenBank/DDBJ databases">
        <title>Ramlibacter sp. USB13 16S ribosomal RNA gene genome sequencing and assembly.</title>
        <authorList>
            <person name="Kang M."/>
        </authorList>
    </citation>
    <scope>NUCLEOTIDE SEQUENCE</scope>
    <source>
        <strain evidence="1">USB13</strain>
    </source>
</reference>
<accession>A0A923MWL3</accession>
<dbReference type="Proteomes" id="UP000608513">
    <property type="component" value="Unassembled WGS sequence"/>
</dbReference>
<dbReference type="EMBL" id="JACORT010000009">
    <property type="protein sequence ID" value="MBC5785077.1"/>
    <property type="molecule type" value="Genomic_DNA"/>
</dbReference>
<gene>
    <name evidence="1" type="ORF">H8N03_19175</name>
</gene>
<proteinExistence type="predicted"/>
<evidence type="ECO:0000313" key="2">
    <source>
        <dbReference type="Proteomes" id="UP000608513"/>
    </source>
</evidence>
<dbReference type="AlphaFoldDB" id="A0A923MWL3"/>
<protein>
    <submittedName>
        <fullName evidence="1">Uncharacterized protein</fullName>
    </submittedName>
</protein>
<evidence type="ECO:0000313" key="1">
    <source>
        <dbReference type="EMBL" id="MBC5785077.1"/>
    </source>
</evidence>
<sequence length="146" mass="16445">MAFVNEYVPPLEAEASEFLRAARAKLGTGHTTHDMWTVDRENDMVLCLNGVGTSLESQNHEYWSFIDRKGEYFAIVEVLARSEIAPGALAITRSIAFQRHPRWAVPDRETRACIKAALQEYKDLGAASIYKKVQLKLIDAFTGEEI</sequence>
<keyword evidence="2" id="KW-1185">Reference proteome</keyword>
<comment type="caution">
    <text evidence="1">The sequence shown here is derived from an EMBL/GenBank/DDBJ whole genome shotgun (WGS) entry which is preliminary data.</text>
</comment>
<dbReference type="RefSeq" id="WP_187077830.1">
    <property type="nucleotide sequence ID" value="NZ_JACORT010000009.1"/>
</dbReference>
<organism evidence="1 2">
    <name type="scientific">Ramlibacter cellulosilyticus</name>
    <dbReference type="NCBI Taxonomy" id="2764187"/>
    <lineage>
        <taxon>Bacteria</taxon>
        <taxon>Pseudomonadati</taxon>
        <taxon>Pseudomonadota</taxon>
        <taxon>Betaproteobacteria</taxon>
        <taxon>Burkholderiales</taxon>
        <taxon>Comamonadaceae</taxon>
        <taxon>Ramlibacter</taxon>
    </lineage>
</organism>
<name>A0A923MWL3_9BURK</name>